<dbReference type="InterPro" id="IPR036188">
    <property type="entry name" value="FAD/NAD-bd_sf"/>
</dbReference>
<dbReference type="KEGG" id="saco:SAME_00094"/>
<evidence type="ECO:0000313" key="3">
    <source>
        <dbReference type="Proteomes" id="UP000215144"/>
    </source>
</evidence>
<dbReference type="Gene3D" id="3.50.50.60">
    <property type="entry name" value="FAD/NAD(P)-binding domain"/>
    <property type="match status" value="1"/>
</dbReference>
<dbReference type="PANTHER" id="PTHR40254">
    <property type="entry name" value="BLR0577 PROTEIN"/>
    <property type="match status" value="1"/>
</dbReference>
<sequence length="483" mass="54428">MKKIGIIGMGVSGLGILLALSKCDPKQLANLDITCFDDTEHFGRGIPFQDDDASALINSPIDDISFDYQHMGDFKEWLEKNGYETDSAYVSRALYGQYMIERMDDLLKQLAVTVVKHHVEDLHYLANTSQWQVKVNGDPYEVQFDKIHLACGQLPEIDPYQLEGQAHYVADPYPITQFERDDWNQETVAIIGTGLAAVDVIKWFSSNTSAKLVAFSRSNYFPTIRILDGSPIDWQYLTQDNLEKFLAYPHQTVPFKAFETLFKQELTALGLENWETLTDHLIIPGIEGLSLALDYPQHFFKLQHLASRVADWFTDLWPRLTQSDRQYYTDTYGKFIVNLRNPMPAISAQPILEAATQKRLSLIPNVTDITANAKGFDITTQDGVSLQVSRVINATGYQLTPQNITKASPLLQSLLDQRFLQLDDQGGISVLAETAQVISPRYGTIPNLYAHGALINGTIYQNNSTIKIQKIAERAIQHMQSSL</sequence>
<dbReference type="SUPFAM" id="SSF51905">
    <property type="entry name" value="FAD/NAD(P)-binding domain"/>
    <property type="match status" value="1"/>
</dbReference>
<dbReference type="Pfam" id="PF13454">
    <property type="entry name" value="NAD_binding_9"/>
    <property type="match status" value="1"/>
</dbReference>
<protein>
    <submittedName>
        <fullName evidence="2">Uncharacterized protein conserved in bacteria</fullName>
    </submittedName>
</protein>
<reference evidence="2 3" key="1">
    <citation type="submission" date="2017-06" db="EMBL/GenBank/DDBJ databases">
        <authorList>
            <consortium name="Pathogen Informatics"/>
        </authorList>
    </citation>
    <scope>NUCLEOTIDE SEQUENCE [LARGE SCALE GENOMIC DNA]</scope>
    <source>
        <strain evidence="2 3">NCTC11291</strain>
    </source>
</reference>
<organism evidence="2 3">
    <name type="scientific">Streptococcus acidominimus</name>
    <dbReference type="NCBI Taxonomy" id="1326"/>
    <lineage>
        <taxon>Bacteria</taxon>
        <taxon>Bacillati</taxon>
        <taxon>Bacillota</taxon>
        <taxon>Bacilli</taxon>
        <taxon>Lactobacillales</taxon>
        <taxon>Streptococcaceae</taxon>
        <taxon>Streptococcus</taxon>
    </lineage>
</organism>
<proteinExistence type="predicted"/>
<gene>
    <name evidence="2" type="ORF">SAMEA4504048_00094</name>
</gene>
<dbReference type="RefSeq" id="WP_095121291.1">
    <property type="nucleotide sequence ID" value="NZ_LT906454.1"/>
</dbReference>
<dbReference type="PANTHER" id="PTHR40254:SF1">
    <property type="entry name" value="BLR0577 PROTEIN"/>
    <property type="match status" value="1"/>
</dbReference>
<name>A0A239WDK0_STRAI</name>
<dbReference type="Proteomes" id="UP000215144">
    <property type="component" value="Chromosome 1"/>
</dbReference>
<dbReference type="AlphaFoldDB" id="A0A239WDK0"/>
<dbReference type="EMBL" id="LT906454">
    <property type="protein sequence ID" value="SNV31998.1"/>
    <property type="molecule type" value="Genomic_DNA"/>
</dbReference>
<dbReference type="InterPro" id="IPR052189">
    <property type="entry name" value="L-asp_N-monooxygenase_NS-form"/>
</dbReference>
<feature type="domain" description="FAD-dependent urate hydroxylase HpyO/Asp monooxygenase CreE-like FAD/NAD(P)-binding" evidence="1">
    <location>
        <begin position="6"/>
        <end position="153"/>
    </location>
</feature>
<evidence type="ECO:0000259" key="1">
    <source>
        <dbReference type="Pfam" id="PF13454"/>
    </source>
</evidence>
<accession>A0A239WDK0</accession>
<evidence type="ECO:0000313" key="2">
    <source>
        <dbReference type="EMBL" id="SNV31998.1"/>
    </source>
</evidence>
<dbReference type="InterPro" id="IPR038732">
    <property type="entry name" value="HpyO/CreE_NAD-binding"/>
</dbReference>
<dbReference type="OrthoDB" id="2211465at2"/>